<feature type="domain" description="AbiEi antitoxin N-terminal" evidence="2">
    <location>
        <begin position="14"/>
        <end position="53"/>
    </location>
</feature>
<evidence type="ECO:0000313" key="4">
    <source>
        <dbReference type="Proteomes" id="UP000642107"/>
    </source>
</evidence>
<evidence type="ECO:0000259" key="1">
    <source>
        <dbReference type="Pfam" id="PF04480"/>
    </source>
</evidence>
<keyword evidence="4" id="KW-1185">Reference proteome</keyword>
<sequence length="307" mass="34078">MPMLLRPDDVPGIARRQRGVFTRVQAHAAGYTTRQVSYRIASGAWIPLPARGLVSATSRQMPTAPIIATWVHRPGSIVMGPAAAAWHGAPVPQLERVDIWTDQLGDGIRDRIKPHRVPLAPWEVEHVGTFGGAPALTTHRERAWRDALAWLPFDSALDLSAWLAARDEFDRDGIERALVELPGLVGNRQLRRLLEATVNGAFSVAERRGHDALRAAGITGWHANVQVRDRIGVVGRADIFFDDVQLDVEIDGRAAHGHRSDEDRERDNRMHASGRTVLRFPARVVLYEPDRFVSTVGTTLATLRARR</sequence>
<dbReference type="RefSeq" id="WP_192276865.1">
    <property type="nucleotide sequence ID" value="NZ_JACZDF010000001.1"/>
</dbReference>
<dbReference type="Gene3D" id="3.40.960.10">
    <property type="entry name" value="VSR Endonuclease"/>
    <property type="match status" value="1"/>
</dbReference>
<proteinExistence type="predicted"/>
<comment type="caution">
    <text evidence="3">The sequence shown here is derived from an EMBL/GenBank/DDBJ whole genome shotgun (WGS) entry which is preliminary data.</text>
</comment>
<accession>A0ABR9DPX2</accession>
<gene>
    <name evidence="3" type="ORF">IGS67_00860</name>
</gene>
<dbReference type="InterPro" id="IPR025159">
    <property type="entry name" value="AbiEi_N"/>
</dbReference>
<evidence type="ECO:0000259" key="2">
    <source>
        <dbReference type="Pfam" id="PF13338"/>
    </source>
</evidence>
<dbReference type="Proteomes" id="UP000642107">
    <property type="component" value="Unassembled WGS sequence"/>
</dbReference>
<organism evidence="3 4">
    <name type="scientific">Flavimobilis rhizosphaerae</name>
    <dbReference type="NCBI Taxonomy" id="2775421"/>
    <lineage>
        <taxon>Bacteria</taxon>
        <taxon>Bacillati</taxon>
        <taxon>Actinomycetota</taxon>
        <taxon>Actinomycetes</taxon>
        <taxon>Micrococcales</taxon>
        <taxon>Jonesiaceae</taxon>
        <taxon>Flavimobilis</taxon>
    </lineage>
</organism>
<feature type="domain" description="DUF559" evidence="1">
    <location>
        <begin position="238"/>
        <end position="297"/>
    </location>
</feature>
<dbReference type="EMBL" id="JACZDF010000001">
    <property type="protein sequence ID" value="MBD9698050.1"/>
    <property type="molecule type" value="Genomic_DNA"/>
</dbReference>
<evidence type="ECO:0000313" key="3">
    <source>
        <dbReference type="EMBL" id="MBD9698050.1"/>
    </source>
</evidence>
<dbReference type="Pfam" id="PF04480">
    <property type="entry name" value="DUF559"/>
    <property type="match status" value="1"/>
</dbReference>
<reference evidence="3 4" key="1">
    <citation type="submission" date="2020-09" db="EMBL/GenBank/DDBJ databases">
        <title>Flavimobilis rhizosphaerae sp. nov., isolated from rhizosphere soil of Spartina alterniflora.</title>
        <authorList>
            <person name="Hanqin C."/>
        </authorList>
    </citation>
    <scope>NUCLEOTIDE SEQUENCE [LARGE SCALE GENOMIC DNA]</scope>
    <source>
        <strain evidence="3 4">GY 10621</strain>
    </source>
</reference>
<protein>
    <submittedName>
        <fullName evidence="3">Type IV toxin-antitoxin system AbiEi family antitoxin domain-containing protein</fullName>
    </submittedName>
</protein>
<dbReference type="Pfam" id="PF13338">
    <property type="entry name" value="AbiEi_4"/>
    <property type="match status" value="1"/>
</dbReference>
<dbReference type="InterPro" id="IPR007569">
    <property type="entry name" value="DUF559"/>
</dbReference>
<name>A0ABR9DPX2_9MICO</name>